<dbReference type="Gene3D" id="1.25.10.10">
    <property type="entry name" value="Leucine-rich Repeat Variant"/>
    <property type="match status" value="2"/>
</dbReference>
<organism evidence="1 2">
    <name type="scientific">Haloarchaeobius litoreus</name>
    <dbReference type="NCBI Taxonomy" id="755306"/>
    <lineage>
        <taxon>Archaea</taxon>
        <taxon>Methanobacteriati</taxon>
        <taxon>Methanobacteriota</taxon>
        <taxon>Stenosarchaea group</taxon>
        <taxon>Halobacteria</taxon>
        <taxon>Halobacteriales</taxon>
        <taxon>Halorubellaceae</taxon>
        <taxon>Haloarchaeobius</taxon>
    </lineage>
</organism>
<dbReference type="SUPFAM" id="SSF48371">
    <property type="entry name" value="ARM repeat"/>
    <property type="match status" value="1"/>
</dbReference>
<keyword evidence="2" id="KW-1185">Reference proteome</keyword>
<dbReference type="InterPro" id="IPR011989">
    <property type="entry name" value="ARM-like"/>
</dbReference>
<dbReference type="EMBL" id="JBHUDO010000002">
    <property type="protein sequence ID" value="MFD1646357.1"/>
    <property type="molecule type" value="Genomic_DNA"/>
</dbReference>
<comment type="caution">
    <text evidence="1">The sequence shown here is derived from an EMBL/GenBank/DDBJ whole genome shotgun (WGS) entry which is preliminary data.</text>
</comment>
<reference evidence="1 2" key="1">
    <citation type="journal article" date="2019" name="Int. J. Syst. Evol. Microbiol.">
        <title>The Global Catalogue of Microorganisms (GCM) 10K type strain sequencing project: providing services to taxonomists for standard genome sequencing and annotation.</title>
        <authorList>
            <consortium name="The Broad Institute Genomics Platform"/>
            <consortium name="The Broad Institute Genome Sequencing Center for Infectious Disease"/>
            <person name="Wu L."/>
            <person name="Ma J."/>
        </authorList>
    </citation>
    <scope>NUCLEOTIDE SEQUENCE [LARGE SCALE GENOMIC DNA]</scope>
    <source>
        <strain evidence="1 2">CGMCC 1.10390</strain>
    </source>
</reference>
<dbReference type="AlphaFoldDB" id="A0ABD6DJ99"/>
<evidence type="ECO:0000313" key="2">
    <source>
        <dbReference type="Proteomes" id="UP001597034"/>
    </source>
</evidence>
<accession>A0ABD6DJ99</accession>
<protein>
    <recommendedName>
        <fullName evidence="3">HEAT repeat</fullName>
    </recommendedName>
</protein>
<sequence length="486" mass="51152">MDDPLVFALPDSVFVAFDEEPAVADRRGARHAIDAADFAAFFRRYGVDIREADASDVRSLGDLLSTLSWADAEATTVPHPADADELADLTRLFLAYGAAGASLEPADGTTTYLDDDGLRATARRTAAGCDSCTSAAVDQVGATYYEICNPHRRALYRRAVEAADDGEPDLDAVDVADCVDRLETDDDPTAAAAALARVAREDPERVGPARGALFDVLDRLRADPFADEGPATAAVTALAGLATVDTETRTRLVELLDDDHAGVRRCAATAVGVAAEDPPTAAALVASADDDDDGGLLDRVVGGSGPPPAIERLTAILDEESPENRARALFALTELARDEPDAVAPVAGRIREHLGDDDPDARFRAIVATGVLARHDPDLVGDALGRLRQFAGGDGPDADAATVALAYCLAAGLDVGKDRGELRRAVRDLADPSREPDRTVREAALALGAVGIDADRDYLSWVRDCAGSPRVANAAERAARDLRERV</sequence>
<gene>
    <name evidence="1" type="ORF">ACFSBL_11760</name>
</gene>
<proteinExistence type="predicted"/>
<name>A0ABD6DJ99_9EURY</name>
<dbReference type="InterPro" id="IPR016024">
    <property type="entry name" value="ARM-type_fold"/>
</dbReference>
<evidence type="ECO:0000313" key="1">
    <source>
        <dbReference type="EMBL" id="MFD1646357.1"/>
    </source>
</evidence>
<evidence type="ECO:0008006" key="3">
    <source>
        <dbReference type="Google" id="ProtNLM"/>
    </source>
</evidence>
<dbReference type="Proteomes" id="UP001597034">
    <property type="component" value="Unassembled WGS sequence"/>
</dbReference>
<dbReference type="RefSeq" id="WP_256398122.1">
    <property type="nucleotide sequence ID" value="NZ_JANHJR010000001.1"/>
</dbReference>